<accession>A0AA96XAR6</accession>
<feature type="coiled-coil region" evidence="1">
    <location>
        <begin position="35"/>
        <end position="62"/>
    </location>
</feature>
<organism evidence="3">
    <name type="scientific">Leptolyngbya boryana CZ1</name>
    <dbReference type="NCBI Taxonomy" id="3060204"/>
    <lineage>
        <taxon>Bacteria</taxon>
        <taxon>Bacillati</taxon>
        <taxon>Cyanobacteriota</taxon>
        <taxon>Cyanophyceae</taxon>
        <taxon>Leptolyngbyales</taxon>
        <taxon>Leptolyngbyaceae</taxon>
        <taxon>Leptolyngbya group</taxon>
        <taxon>Leptolyngbya</taxon>
    </lineage>
</organism>
<evidence type="ECO:0000256" key="1">
    <source>
        <dbReference type="SAM" id="Coils"/>
    </source>
</evidence>
<sequence length="72" mass="7821">MKSNASNGQFSNTAVCEPQTGASNPSIEKLKLLYGADQQEKLQDLQAEADSLLKQLQALKQQRTDQAVVTIS</sequence>
<dbReference type="RefSeq" id="WP_316428869.1">
    <property type="nucleotide sequence ID" value="NZ_CP130144.1"/>
</dbReference>
<proteinExistence type="predicted"/>
<protein>
    <submittedName>
        <fullName evidence="3">Uncharacterized protein</fullName>
    </submittedName>
</protein>
<dbReference type="EMBL" id="CP130144">
    <property type="protein sequence ID" value="WNZ48695.1"/>
    <property type="molecule type" value="Genomic_DNA"/>
</dbReference>
<feature type="region of interest" description="Disordered" evidence="2">
    <location>
        <begin position="1"/>
        <end position="22"/>
    </location>
</feature>
<reference evidence="3" key="2">
    <citation type="submission" date="2023-07" db="EMBL/GenBank/DDBJ databases">
        <authorList>
            <person name="Bai X.-H."/>
            <person name="Wang H.-H."/>
            <person name="Wang J."/>
            <person name="Ma M.-Y."/>
            <person name="Hu H.-H."/>
            <person name="Song Z.-L."/>
            <person name="Ma H.-G."/>
            <person name="Fan Y."/>
            <person name="Du C.-Y."/>
            <person name="Xu J.-C."/>
        </authorList>
    </citation>
    <scope>NUCLEOTIDE SEQUENCE</scope>
    <source>
        <strain evidence="3">CZ1</strain>
    </source>
</reference>
<reference evidence="3" key="1">
    <citation type="journal article" date="2023" name="Plants (Basel)">
        <title>Genomic Analysis of Leptolyngbya boryana CZ1 Reveals Efficient Carbon Fixation Modules.</title>
        <authorList>
            <person name="Bai X."/>
            <person name="Wang H."/>
            <person name="Cheng W."/>
            <person name="Wang J."/>
            <person name="Ma M."/>
            <person name="Hu H."/>
            <person name="Song Z."/>
            <person name="Ma H."/>
            <person name="Fan Y."/>
            <person name="Du C."/>
            <person name="Xu J."/>
        </authorList>
    </citation>
    <scope>NUCLEOTIDE SEQUENCE</scope>
    <source>
        <strain evidence="3">CZ1</strain>
    </source>
</reference>
<keyword evidence="1" id="KW-0175">Coiled coil</keyword>
<gene>
    <name evidence="3" type="ORF">Q2T42_12745</name>
</gene>
<evidence type="ECO:0000313" key="3">
    <source>
        <dbReference type="EMBL" id="WNZ48695.1"/>
    </source>
</evidence>
<evidence type="ECO:0000256" key="2">
    <source>
        <dbReference type="SAM" id="MobiDB-lite"/>
    </source>
</evidence>
<dbReference type="AlphaFoldDB" id="A0AA96XAR6"/>
<name>A0AA96XAR6_LEPBY</name>